<dbReference type="Proteomes" id="UP001596263">
    <property type="component" value="Unassembled WGS sequence"/>
</dbReference>
<comment type="caution">
    <text evidence="2">The sequence shown here is derived from an EMBL/GenBank/DDBJ whole genome shotgun (WGS) entry which is preliminary data.</text>
</comment>
<dbReference type="RefSeq" id="WP_380855698.1">
    <property type="nucleotide sequence ID" value="NZ_JBHSKM010000016.1"/>
</dbReference>
<protein>
    <submittedName>
        <fullName evidence="2">Alpha/beta hydrolase</fullName>
    </submittedName>
</protein>
<sequence>MGRQQTPALKRTSATRTSGVTDITLDAGGITLSGLHIEPAGLAPRAVVVAVHGGGMTAGYFDGQAHPSVSLLGLGARLGFSVLSLDRPGYGRSAQEIPHGQSLAEQSAALHAALDDYARHFPTGEGFLLVAHSFGGKVALTAAADDERGRIIGLDISGCGHRYAVDFREPPGHLARESWKWHWGPLRLYPPNSFRYSRPLVAPMPPAELRELRQWSEIFPGVAARVRVPVRFTFAEYENWWLHDTDALEELVGHLRAAAVTVHRQPDAGHNISLGWAARSYHLRVLAFLEELLARREQAGA</sequence>
<evidence type="ECO:0000313" key="3">
    <source>
        <dbReference type="Proteomes" id="UP001596263"/>
    </source>
</evidence>
<keyword evidence="3" id="KW-1185">Reference proteome</keyword>
<evidence type="ECO:0000313" key="2">
    <source>
        <dbReference type="EMBL" id="MFC5216528.1"/>
    </source>
</evidence>
<evidence type="ECO:0000259" key="1">
    <source>
        <dbReference type="Pfam" id="PF12697"/>
    </source>
</evidence>
<dbReference type="Gene3D" id="3.40.50.1820">
    <property type="entry name" value="alpha/beta hydrolase"/>
    <property type="match status" value="1"/>
</dbReference>
<proteinExistence type="predicted"/>
<dbReference type="SUPFAM" id="SSF53474">
    <property type="entry name" value="alpha/beta-Hydrolases"/>
    <property type="match status" value="1"/>
</dbReference>
<dbReference type="Pfam" id="PF12697">
    <property type="entry name" value="Abhydrolase_6"/>
    <property type="match status" value="1"/>
</dbReference>
<dbReference type="InterPro" id="IPR000073">
    <property type="entry name" value="AB_hydrolase_1"/>
</dbReference>
<organism evidence="2 3">
    <name type="scientific">Streptomyces coerulescens</name>
    <dbReference type="NCBI Taxonomy" id="29304"/>
    <lineage>
        <taxon>Bacteria</taxon>
        <taxon>Bacillati</taxon>
        <taxon>Actinomycetota</taxon>
        <taxon>Actinomycetes</taxon>
        <taxon>Kitasatosporales</taxon>
        <taxon>Streptomycetaceae</taxon>
        <taxon>Streptomyces</taxon>
    </lineage>
</organism>
<feature type="domain" description="AB hydrolase-1" evidence="1">
    <location>
        <begin position="48"/>
        <end position="272"/>
    </location>
</feature>
<accession>A0ABW0CME8</accession>
<dbReference type="InterPro" id="IPR029058">
    <property type="entry name" value="AB_hydrolase_fold"/>
</dbReference>
<name>A0ABW0CME8_STRCD</name>
<dbReference type="GO" id="GO:0016787">
    <property type="term" value="F:hydrolase activity"/>
    <property type="evidence" value="ECO:0007669"/>
    <property type="project" value="UniProtKB-KW"/>
</dbReference>
<dbReference type="EMBL" id="JBHSKM010000016">
    <property type="protein sequence ID" value="MFC5216528.1"/>
    <property type="molecule type" value="Genomic_DNA"/>
</dbReference>
<gene>
    <name evidence="2" type="ORF">ACFPQ9_22035</name>
</gene>
<keyword evidence="2" id="KW-0378">Hydrolase</keyword>
<reference evidence="3" key="1">
    <citation type="journal article" date="2019" name="Int. J. Syst. Evol. Microbiol.">
        <title>The Global Catalogue of Microorganisms (GCM) 10K type strain sequencing project: providing services to taxonomists for standard genome sequencing and annotation.</title>
        <authorList>
            <consortium name="The Broad Institute Genomics Platform"/>
            <consortium name="The Broad Institute Genome Sequencing Center for Infectious Disease"/>
            <person name="Wu L."/>
            <person name="Ma J."/>
        </authorList>
    </citation>
    <scope>NUCLEOTIDE SEQUENCE [LARGE SCALE GENOMIC DNA]</scope>
    <source>
        <strain evidence="3">KCTC 42586</strain>
    </source>
</reference>